<reference evidence="1" key="2">
    <citation type="submission" date="2018-03" db="EMBL/GenBank/DDBJ databases">
        <title>The Triticum urartu genome reveals the dynamic nature of wheat genome evolution.</title>
        <authorList>
            <person name="Ling H."/>
            <person name="Ma B."/>
            <person name="Shi X."/>
            <person name="Liu H."/>
            <person name="Dong L."/>
            <person name="Sun H."/>
            <person name="Cao Y."/>
            <person name="Gao Q."/>
            <person name="Zheng S."/>
            <person name="Li Y."/>
            <person name="Yu Y."/>
            <person name="Du H."/>
            <person name="Qi M."/>
            <person name="Li Y."/>
            <person name="Yu H."/>
            <person name="Cui Y."/>
            <person name="Wang N."/>
            <person name="Chen C."/>
            <person name="Wu H."/>
            <person name="Zhao Y."/>
            <person name="Zhang J."/>
            <person name="Li Y."/>
            <person name="Zhou W."/>
            <person name="Zhang B."/>
            <person name="Hu W."/>
            <person name="Eijk M."/>
            <person name="Tang J."/>
            <person name="Witsenboer H."/>
            <person name="Zhao S."/>
            <person name="Li Z."/>
            <person name="Zhang A."/>
            <person name="Wang D."/>
            <person name="Liang C."/>
        </authorList>
    </citation>
    <scope>NUCLEOTIDE SEQUENCE [LARGE SCALE GENOMIC DNA]</scope>
    <source>
        <strain evidence="1">cv. G1812</strain>
    </source>
</reference>
<dbReference type="AlphaFoldDB" id="A0A8R7TSK2"/>
<proteinExistence type="predicted"/>
<name>A0A8R7TSK2_TRIUA</name>
<dbReference type="Proteomes" id="UP000015106">
    <property type="component" value="Chromosome 3"/>
</dbReference>
<dbReference type="EnsemblPlants" id="TuG1812G0300001059.01.T01">
    <property type="protein sequence ID" value="TuG1812G0300001059.01.T01.cds403525"/>
    <property type="gene ID" value="TuG1812G0300001059.01"/>
</dbReference>
<keyword evidence="2" id="KW-1185">Reference proteome</keyword>
<reference evidence="1" key="3">
    <citation type="submission" date="2022-06" db="UniProtKB">
        <authorList>
            <consortium name="EnsemblPlants"/>
        </authorList>
    </citation>
    <scope>IDENTIFICATION</scope>
</reference>
<organism evidence="1 2">
    <name type="scientific">Triticum urartu</name>
    <name type="common">Red wild einkorn</name>
    <name type="synonym">Crithodium urartu</name>
    <dbReference type="NCBI Taxonomy" id="4572"/>
    <lineage>
        <taxon>Eukaryota</taxon>
        <taxon>Viridiplantae</taxon>
        <taxon>Streptophyta</taxon>
        <taxon>Embryophyta</taxon>
        <taxon>Tracheophyta</taxon>
        <taxon>Spermatophyta</taxon>
        <taxon>Magnoliopsida</taxon>
        <taxon>Liliopsida</taxon>
        <taxon>Poales</taxon>
        <taxon>Poaceae</taxon>
        <taxon>BOP clade</taxon>
        <taxon>Pooideae</taxon>
        <taxon>Triticodae</taxon>
        <taxon>Triticeae</taxon>
        <taxon>Triticinae</taxon>
        <taxon>Triticum</taxon>
    </lineage>
</organism>
<evidence type="ECO:0000313" key="1">
    <source>
        <dbReference type="EnsemblPlants" id="TuG1812G0300001059.01.T01.cds403525"/>
    </source>
</evidence>
<reference evidence="2" key="1">
    <citation type="journal article" date="2013" name="Nature">
        <title>Draft genome of the wheat A-genome progenitor Triticum urartu.</title>
        <authorList>
            <person name="Ling H.Q."/>
            <person name="Zhao S."/>
            <person name="Liu D."/>
            <person name="Wang J."/>
            <person name="Sun H."/>
            <person name="Zhang C."/>
            <person name="Fan H."/>
            <person name="Li D."/>
            <person name="Dong L."/>
            <person name="Tao Y."/>
            <person name="Gao C."/>
            <person name="Wu H."/>
            <person name="Li Y."/>
            <person name="Cui Y."/>
            <person name="Guo X."/>
            <person name="Zheng S."/>
            <person name="Wang B."/>
            <person name="Yu K."/>
            <person name="Liang Q."/>
            <person name="Yang W."/>
            <person name="Lou X."/>
            <person name="Chen J."/>
            <person name="Feng M."/>
            <person name="Jian J."/>
            <person name="Zhang X."/>
            <person name="Luo G."/>
            <person name="Jiang Y."/>
            <person name="Liu J."/>
            <person name="Wang Z."/>
            <person name="Sha Y."/>
            <person name="Zhang B."/>
            <person name="Wu H."/>
            <person name="Tang D."/>
            <person name="Shen Q."/>
            <person name="Xue P."/>
            <person name="Zou S."/>
            <person name="Wang X."/>
            <person name="Liu X."/>
            <person name="Wang F."/>
            <person name="Yang Y."/>
            <person name="An X."/>
            <person name="Dong Z."/>
            <person name="Zhang K."/>
            <person name="Zhang X."/>
            <person name="Luo M.C."/>
            <person name="Dvorak J."/>
            <person name="Tong Y."/>
            <person name="Wang J."/>
            <person name="Yang H."/>
            <person name="Li Z."/>
            <person name="Wang D."/>
            <person name="Zhang A."/>
            <person name="Wang J."/>
        </authorList>
    </citation>
    <scope>NUCLEOTIDE SEQUENCE</scope>
    <source>
        <strain evidence="2">cv. G1812</strain>
    </source>
</reference>
<protein>
    <submittedName>
        <fullName evidence="1">Uncharacterized protein</fullName>
    </submittedName>
</protein>
<dbReference type="Gramene" id="TuG1812G0300001059.01.T01">
    <property type="protein sequence ID" value="TuG1812G0300001059.01.T01.cds403525"/>
    <property type="gene ID" value="TuG1812G0300001059.01"/>
</dbReference>
<accession>A0A8R7TSK2</accession>
<evidence type="ECO:0000313" key="2">
    <source>
        <dbReference type="Proteomes" id="UP000015106"/>
    </source>
</evidence>
<sequence length="33" mass="3750">MPWDCLSLPSMNYLAGPSPRPHRAIRNEDPEAK</sequence>